<feature type="region of interest" description="Disordered" evidence="1">
    <location>
        <begin position="1"/>
        <end position="21"/>
    </location>
</feature>
<name>A0A6C0JKM4_9ZZZZ</name>
<sequence length="149" mass="16296">MPRKVKTKKNNRKRKYKRKSLRNKGGCGCGNTLIKGGNFNSASFNGSLPIRYYYGQNDFMNDANDPSLMQNSRNLPDIKFVGGKKRNKKIVGGDIILGSSFSNNPLVSFASNDGAYSAANTLFGTVPTSSSIYDHPVSKGFSNYNLPLA</sequence>
<dbReference type="EMBL" id="MN740430">
    <property type="protein sequence ID" value="QHU06149.1"/>
    <property type="molecule type" value="Genomic_DNA"/>
</dbReference>
<evidence type="ECO:0000256" key="1">
    <source>
        <dbReference type="SAM" id="MobiDB-lite"/>
    </source>
</evidence>
<reference evidence="2" key="1">
    <citation type="journal article" date="2020" name="Nature">
        <title>Giant virus diversity and host interactions through global metagenomics.</title>
        <authorList>
            <person name="Schulz F."/>
            <person name="Roux S."/>
            <person name="Paez-Espino D."/>
            <person name="Jungbluth S."/>
            <person name="Walsh D.A."/>
            <person name="Denef V.J."/>
            <person name="McMahon K.D."/>
            <person name="Konstantinidis K.T."/>
            <person name="Eloe-Fadrosh E.A."/>
            <person name="Kyrpides N.C."/>
            <person name="Woyke T."/>
        </authorList>
    </citation>
    <scope>NUCLEOTIDE SEQUENCE</scope>
    <source>
        <strain evidence="2">GVMAG-M-3300027747-57</strain>
    </source>
</reference>
<protein>
    <submittedName>
        <fullName evidence="2">Uncharacterized protein</fullName>
    </submittedName>
</protein>
<proteinExistence type="predicted"/>
<organism evidence="2">
    <name type="scientific">viral metagenome</name>
    <dbReference type="NCBI Taxonomy" id="1070528"/>
    <lineage>
        <taxon>unclassified sequences</taxon>
        <taxon>metagenomes</taxon>
        <taxon>organismal metagenomes</taxon>
    </lineage>
</organism>
<dbReference type="AlphaFoldDB" id="A0A6C0JKM4"/>
<evidence type="ECO:0000313" key="2">
    <source>
        <dbReference type="EMBL" id="QHU06149.1"/>
    </source>
</evidence>
<accession>A0A6C0JKM4</accession>